<accession>A0A8S5LMK3</accession>
<dbReference type="Pfam" id="PF01612">
    <property type="entry name" value="DNA_pol_A_exo1"/>
    <property type="match status" value="1"/>
</dbReference>
<dbReference type="InterPro" id="IPR036397">
    <property type="entry name" value="RNaseH_sf"/>
</dbReference>
<dbReference type="SUPFAM" id="SSF56672">
    <property type="entry name" value="DNA/RNA polymerases"/>
    <property type="match status" value="1"/>
</dbReference>
<dbReference type="SUPFAM" id="SSF53098">
    <property type="entry name" value="Ribonuclease H-like"/>
    <property type="match status" value="1"/>
</dbReference>
<keyword evidence="1" id="KW-1194">Viral DNA replication</keyword>
<name>A0A8S5LMK3_9CAUD</name>
<dbReference type="Gene3D" id="1.20.1060.10">
    <property type="entry name" value="Taq DNA Polymerase, Chain T, domain 4"/>
    <property type="match status" value="1"/>
</dbReference>
<dbReference type="Gene3D" id="3.30.420.10">
    <property type="entry name" value="Ribonuclease H-like superfamily/Ribonuclease H"/>
    <property type="match status" value="1"/>
</dbReference>
<dbReference type="GO" id="GO:0008408">
    <property type="term" value="F:3'-5' exonuclease activity"/>
    <property type="evidence" value="ECO:0007669"/>
    <property type="project" value="InterPro"/>
</dbReference>
<dbReference type="GO" id="GO:0003676">
    <property type="term" value="F:nucleic acid binding"/>
    <property type="evidence" value="ECO:0007669"/>
    <property type="project" value="InterPro"/>
</dbReference>
<protein>
    <submittedName>
        <fullName evidence="3">DNA POLYMERASE</fullName>
    </submittedName>
</protein>
<dbReference type="InterPro" id="IPR012337">
    <property type="entry name" value="RNaseH-like_sf"/>
</dbReference>
<dbReference type="EMBL" id="BK015876">
    <property type="protein sequence ID" value="DAD71080.1"/>
    <property type="molecule type" value="Genomic_DNA"/>
</dbReference>
<organism evidence="3">
    <name type="scientific">Podoviridae sp. ctiuS14</name>
    <dbReference type="NCBI Taxonomy" id="2827620"/>
    <lineage>
        <taxon>Viruses</taxon>
        <taxon>Duplodnaviria</taxon>
        <taxon>Heunggongvirae</taxon>
        <taxon>Uroviricota</taxon>
        <taxon>Caudoviricetes</taxon>
    </lineage>
</organism>
<evidence type="ECO:0000259" key="2">
    <source>
        <dbReference type="Pfam" id="PF01612"/>
    </source>
</evidence>
<dbReference type="InterPro" id="IPR002562">
    <property type="entry name" value="3'-5'_exonuclease_dom"/>
</dbReference>
<evidence type="ECO:0000313" key="3">
    <source>
        <dbReference type="EMBL" id="DAD71080.1"/>
    </source>
</evidence>
<evidence type="ECO:0000256" key="1">
    <source>
        <dbReference type="ARBA" id="ARBA00023109"/>
    </source>
</evidence>
<keyword evidence="1" id="KW-0235">DNA replication</keyword>
<reference evidence="3" key="1">
    <citation type="journal article" date="2021" name="Proc. Natl. Acad. Sci. U.S.A.">
        <title>A Catalog of Tens of Thousands of Viruses from Human Metagenomes Reveals Hidden Associations with Chronic Diseases.</title>
        <authorList>
            <person name="Tisza M.J."/>
            <person name="Buck C.B."/>
        </authorList>
    </citation>
    <scope>NUCLEOTIDE SEQUENCE</scope>
    <source>
        <strain evidence="3">CtiuS14</strain>
    </source>
</reference>
<feature type="domain" description="3'-5' exonuclease" evidence="2">
    <location>
        <begin position="6"/>
        <end position="169"/>
    </location>
</feature>
<sequence length="353" mass="40876">MTSLVIDIETENIPALVSDIKTIHCIAIKKNKDETMCFTSKPLTNSDGSLQDAKEMLSKADLIIGHNICKFDIPVIRNLLYDISCPIVDTLIDAKLTYPKDILKSIDYGIDELPKSLIGSYSLEAFGYRFGLNKIEFNDFTELTEDMVTYCKRDVDLTYELYEHLRSHVDYPSSKVRELEYKVASIIYEQQEFGFWFDIDKAMDLATKLKFRQMNLEHKLLKIFPPKFEPDGDVIVPAKARVMKLRKNVELPSYVNLTNYFSPLPIAKNGKYKFPPKSMKWSDKPYRIVHQRFDGEYQKIKLVRFNPNSRQQIASRLIETFGWKPVNYTSKGNIKVDESILGETFDLTEDTII</sequence>
<dbReference type="GO" id="GO:0039693">
    <property type="term" value="P:viral DNA genome replication"/>
    <property type="evidence" value="ECO:0007669"/>
    <property type="project" value="UniProtKB-KW"/>
</dbReference>
<proteinExistence type="predicted"/>
<dbReference type="InterPro" id="IPR043502">
    <property type="entry name" value="DNA/RNA_pol_sf"/>
</dbReference>